<dbReference type="AlphaFoldDB" id="A0A420K809"/>
<dbReference type="RefSeq" id="WP_094437151.1">
    <property type="nucleotide sequence ID" value="NZ_NKDB02000005.1"/>
</dbReference>
<evidence type="ECO:0000313" key="3">
    <source>
        <dbReference type="Proteomes" id="UP000216225"/>
    </source>
</evidence>
<accession>A0A420K809</accession>
<organism evidence="2 3">
    <name type="scientific">Alicycliphilus denitrificans</name>
    <dbReference type="NCBI Taxonomy" id="179636"/>
    <lineage>
        <taxon>Bacteria</taxon>
        <taxon>Pseudomonadati</taxon>
        <taxon>Pseudomonadota</taxon>
        <taxon>Betaproteobacteria</taxon>
        <taxon>Burkholderiales</taxon>
        <taxon>Comamonadaceae</taxon>
        <taxon>Alicycliphilus</taxon>
    </lineage>
</organism>
<evidence type="ECO:0000313" key="2">
    <source>
        <dbReference type="EMBL" id="RKJ94577.1"/>
    </source>
</evidence>
<proteinExistence type="predicted"/>
<feature type="domain" description="Rubredoxin" evidence="1">
    <location>
        <begin position="315"/>
        <end position="335"/>
    </location>
</feature>
<protein>
    <recommendedName>
        <fullName evidence="1">Rubredoxin domain-containing protein</fullName>
    </recommendedName>
</protein>
<sequence length="434" mass="48561">MNSDRYETSRFAQWCREHQGPYTPFEEADLRGEAQAALVESIRAGDITSLDGIESPLSRRIAAHHRASAFEMNSNWACTSQSWTCPCCGRSKFQISRIGRKGQILAKLVVHHDHVGDAMKKAFHAAFAAEGTDVEQITGLKLVERMGGAFAAYEEILVCEDCNNVDAEAKKLVGSPPYFSFSPGQIRRFIDPANHLPHAIVEPQAHAAWLEAMPAYELRMKLIRAVARAAATDAHWYEPHARPPEPIPVFGIHKHGVELEIARWVYPDETLLKALGASTHVSTPNLSRWRQITQKPGKAPPGNYLAMLRSEESHGRHWDALPEDWRCPLCHRKKVELVYVGDQGKIIFALKLVTGRGPWSTLKTICNHCESTRMSLKREAAALAGKPPRDSYSFVTPEELGNIISGRPHSPHLIDEERAEKLLEVVVRRISEES</sequence>
<dbReference type="GO" id="GO:0005506">
    <property type="term" value="F:iron ion binding"/>
    <property type="evidence" value="ECO:0007669"/>
    <property type="project" value="InterPro"/>
</dbReference>
<dbReference type="Pfam" id="PF00301">
    <property type="entry name" value="Rubredoxin"/>
    <property type="match status" value="1"/>
</dbReference>
<evidence type="ECO:0000259" key="1">
    <source>
        <dbReference type="Pfam" id="PF00301"/>
    </source>
</evidence>
<dbReference type="Proteomes" id="UP000216225">
    <property type="component" value="Unassembled WGS sequence"/>
</dbReference>
<dbReference type="EMBL" id="NKDB02000005">
    <property type="protein sequence ID" value="RKJ94577.1"/>
    <property type="molecule type" value="Genomic_DNA"/>
</dbReference>
<name>A0A420K809_9BURK</name>
<dbReference type="SUPFAM" id="SSF57802">
    <property type="entry name" value="Rubredoxin-like"/>
    <property type="match status" value="1"/>
</dbReference>
<gene>
    <name evidence="2" type="ORF">CE154_019885</name>
</gene>
<reference evidence="2 3" key="1">
    <citation type="submission" date="2018-09" db="EMBL/GenBank/DDBJ databases">
        <title>Genome comparison of Alicycliphilus sp. BQ1, a polyurethanolytic bacterium, with its closest phylogenetic relatives Alicycliphilus denitrificans BC and K601, unable to attack polyurethane.</title>
        <authorList>
            <person name="Loza-Tavera H."/>
            <person name="Lozano L."/>
            <person name="Cevallos M."/>
            <person name="Maya-Lucas O."/>
            <person name="Garcia-Mena J."/>
            <person name="Hernandez J."/>
        </authorList>
    </citation>
    <scope>NUCLEOTIDE SEQUENCE [LARGE SCALE GENOMIC DNA]</scope>
    <source>
        <strain evidence="2 3">BQ1</strain>
    </source>
</reference>
<comment type="caution">
    <text evidence="2">The sequence shown here is derived from an EMBL/GenBank/DDBJ whole genome shotgun (WGS) entry which is preliminary data.</text>
</comment>
<dbReference type="InterPro" id="IPR024935">
    <property type="entry name" value="Rubredoxin_dom"/>
</dbReference>